<proteinExistence type="predicted"/>
<evidence type="ECO:0000313" key="2">
    <source>
        <dbReference type="Proteomes" id="UP000005451"/>
    </source>
</evidence>
<accession>B6W6D6</accession>
<evidence type="ECO:0008006" key="3">
    <source>
        <dbReference type="Google" id="ProtNLM"/>
    </source>
</evidence>
<protein>
    <recommendedName>
        <fullName evidence="3">TraG family protein</fullName>
    </recommendedName>
</protein>
<reference evidence="1 2" key="1">
    <citation type="submission" date="2008-09" db="EMBL/GenBank/DDBJ databases">
        <authorList>
            <person name="Fulton L."/>
            <person name="Clifton S."/>
            <person name="Fulton B."/>
            <person name="Xu J."/>
            <person name="Minx P."/>
            <person name="Pepin K.H."/>
            <person name="Johnson M."/>
            <person name="Thiruvilangam P."/>
            <person name="Bhonagiri V."/>
            <person name="Nash W.E."/>
            <person name="Mardis E.R."/>
            <person name="Wilson R.K."/>
        </authorList>
    </citation>
    <scope>NUCLEOTIDE SEQUENCE [LARGE SCALE GENOMIC DNA]</scope>
    <source>
        <strain evidence="1 2">DSM 7454</strain>
    </source>
</reference>
<dbReference type="STRING" id="561177.ANHYDRO_00116"/>
<organism evidence="1 2">
    <name type="scientific">Anaerococcus hydrogenalis DSM 7454</name>
    <dbReference type="NCBI Taxonomy" id="561177"/>
    <lineage>
        <taxon>Bacteria</taxon>
        <taxon>Bacillati</taxon>
        <taxon>Bacillota</taxon>
        <taxon>Tissierellia</taxon>
        <taxon>Tissierellales</taxon>
        <taxon>Peptoniphilaceae</taxon>
        <taxon>Anaerococcus</taxon>
    </lineage>
</organism>
<dbReference type="Proteomes" id="UP000005451">
    <property type="component" value="Unassembled WGS sequence"/>
</dbReference>
<sequence length="132" mass="14753">MNKVLEAILSDIKNLIKIDNPKKFILSNIPYLSFFYIGNIFSKHINSYVGGDIIDRIMVGISDIGTLSYIPSLNPRDLLVGISVAAIVKLIVYSKGKTKRNIGKVKSMDLQDGEKVRILLLILTLSLKIMFL</sequence>
<dbReference type="eggNOG" id="COG3505">
    <property type="taxonomic scope" value="Bacteria"/>
</dbReference>
<name>B6W6D6_9FIRM</name>
<gene>
    <name evidence="1" type="ORF">ANHYDRO_00116</name>
</gene>
<reference evidence="1 2" key="2">
    <citation type="submission" date="2008-10" db="EMBL/GenBank/DDBJ databases">
        <title>Draft genome sequence of Anaerococcus hydrogenalis (DSM 7454).</title>
        <authorList>
            <person name="Sudarsanam P."/>
            <person name="Ley R."/>
            <person name="Guruge J."/>
            <person name="Turnbaugh P.J."/>
            <person name="Mahowald M."/>
            <person name="Liep D."/>
            <person name="Gordon J."/>
        </authorList>
    </citation>
    <scope>NUCLEOTIDE SEQUENCE [LARGE SCALE GENOMIC DNA]</scope>
    <source>
        <strain evidence="1 2">DSM 7454</strain>
    </source>
</reference>
<dbReference type="EMBL" id="ABXA01000002">
    <property type="protein sequence ID" value="EEB37084.1"/>
    <property type="molecule type" value="Genomic_DNA"/>
</dbReference>
<comment type="caution">
    <text evidence="1">The sequence shown here is derived from an EMBL/GenBank/DDBJ whole genome shotgun (WGS) entry which is preliminary data.</text>
</comment>
<dbReference type="AlphaFoldDB" id="B6W6D6"/>
<evidence type="ECO:0000313" key="1">
    <source>
        <dbReference type="EMBL" id="EEB37084.1"/>
    </source>
</evidence>